<accession>A0ABV9F6F9</accession>
<dbReference type="Pfam" id="PF22725">
    <property type="entry name" value="GFO_IDH_MocA_C3"/>
    <property type="match status" value="1"/>
</dbReference>
<dbReference type="PANTHER" id="PTHR43818">
    <property type="entry name" value="BCDNA.GH03377"/>
    <property type="match status" value="1"/>
</dbReference>
<dbReference type="Proteomes" id="UP001595957">
    <property type="component" value="Unassembled WGS sequence"/>
</dbReference>
<evidence type="ECO:0000313" key="4">
    <source>
        <dbReference type="EMBL" id="MFC4595839.1"/>
    </source>
</evidence>
<name>A0ABV9F6F9_9SPHN</name>
<dbReference type="RefSeq" id="WP_380806534.1">
    <property type="nucleotide sequence ID" value="NZ_JBHSFZ010000058.1"/>
</dbReference>
<evidence type="ECO:0000256" key="1">
    <source>
        <dbReference type="ARBA" id="ARBA00023002"/>
    </source>
</evidence>
<evidence type="ECO:0000259" key="3">
    <source>
        <dbReference type="Pfam" id="PF22725"/>
    </source>
</evidence>
<gene>
    <name evidence="4" type="ORF">ACFO3E_16885</name>
</gene>
<dbReference type="EMBL" id="JBHSFZ010000058">
    <property type="protein sequence ID" value="MFC4595839.1"/>
    <property type="molecule type" value="Genomic_DNA"/>
</dbReference>
<keyword evidence="5" id="KW-1185">Reference proteome</keyword>
<dbReference type="SUPFAM" id="SSF55347">
    <property type="entry name" value="Glyceraldehyde-3-phosphate dehydrogenase-like, C-terminal domain"/>
    <property type="match status" value="1"/>
</dbReference>
<dbReference type="InterPro" id="IPR055170">
    <property type="entry name" value="GFO_IDH_MocA-like_dom"/>
</dbReference>
<dbReference type="InterPro" id="IPR050463">
    <property type="entry name" value="Gfo/Idh/MocA_oxidrdct_glycsds"/>
</dbReference>
<evidence type="ECO:0000313" key="5">
    <source>
        <dbReference type="Proteomes" id="UP001595957"/>
    </source>
</evidence>
<feature type="domain" description="GFO/IDH/MocA-like oxidoreductase" evidence="3">
    <location>
        <begin position="152"/>
        <end position="285"/>
    </location>
</feature>
<dbReference type="InterPro" id="IPR036291">
    <property type="entry name" value="NAD(P)-bd_dom_sf"/>
</dbReference>
<dbReference type="Gene3D" id="3.40.50.720">
    <property type="entry name" value="NAD(P)-binding Rossmann-like Domain"/>
    <property type="match status" value="1"/>
</dbReference>
<proteinExistence type="predicted"/>
<keyword evidence="1" id="KW-0560">Oxidoreductase</keyword>
<sequence length="393" mass="42808">MSRRYEGQNIEQEDLGMAKEKLKVGIVSANWGALAHLPAWRLLEDDVEVTAICTSRQETAEAAAVQYDVARPFWDFEAMCADPAIDIIDAGTNPILREKMVATALRAGKHAVNQLPFATSYEAARGLADLQQANGLKGIAAPSVVGLPHLALMKEMIDAGEIGEVFQVQCSWQLSFFLKIYPGFSYTWFGKDGLGVSAMRNQGSHLLHAVRQVFGPIKSIVGRLETQLKQWDLGDGATMAVETDDTAHALLRFANGAMGTLITSWTAADAPGFHIDALGSKGRLRLDALQYPSIATAKLYHGRPDFRMMPSGSDVPVPERLMTVAGRLVEPHESDAHNGSQRVSIARLFEGFVRSIRDGSEPVPDFARAAEVQGVIEAVYQSHGQRAWVDLPA</sequence>
<organism evidence="4 5">
    <name type="scientific">Sphingobium tyrosinilyticum</name>
    <dbReference type="NCBI Taxonomy" id="2715436"/>
    <lineage>
        <taxon>Bacteria</taxon>
        <taxon>Pseudomonadati</taxon>
        <taxon>Pseudomonadota</taxon>
        <taxon>Alphaproteobacteria</taxon>
        <taxon>Sphingomonadales</taxon>
        <taxon>Sphingomonadaceae</taxon>
        <taxon>Sphingobium</taxon>
    </lineage>
</organism>
<dbReference type="PANTHER" id="PTHR43818:SF11">
    <property type="entry name" value="BCDNA.GH03377"/>
    <property type="match status" value="1"/>
</dbReference>
<dbReference type="SUPFAM" id="SSF51735">
    <property type="entry name" value="NAD(P)-binding Rossmann-fold domains"/>
    <property type="match status" value="1"/>
</dbReference>
<protein>
    <submittedName>
        <fullName evidence="4">Gfo/Idh/MocA family protein</fullName>
    </submittedName>
</protein>
<feature type="domain" description="Gfo/Idh/MocA-like oxidoreductase N-terminal" evidence="2">
    <location>
        <begin position="22"/>
        <end position="135"/>
    </location>
</feature>
<dbReference type="InterPro" id="IPR000683">
    <property type="entry name" value="Gfo/Idh/MocA-like_OxRdtase_N"/>
</dbReference>
<dbReference type="Gene3D" id="3.30.360.10">
    <property type="entry name" value="Dihydrodipicolinate Reductase, domain 2"/>
    <property type="match status" value="1"/>
</dbReference>
<reference evidence="5" key="1">
    <citation type="journal article" date="2019" name="Int. J. Syst. Evol. Microbiol.">
        <title>The Global Catalogue of Microorganisms (GCM) 10K type strain sequencing project: providing services to taxonomists for standard genome sequencing and annotation.</title>
        <authorList>
            <consortium name="The Broad Institute Genomics Platform"/>
            <consortium name="The Broad Institute Genome Sequencing Center for Infectious Disease"/>
            <person name="Wu L."/>
            <person name="Ma J."/>
        </authorList>
    </citation>
    <scope>NUCLEOTIDE SEQUENCE [LARGE SCALE GENOMIC DNA]</scope>
    <source>
        <strain evidence="5">NBRC 103632</strain>
    </source>
</reference>
<evidence type="ECO:0000259" key="2">
    <source>
        <dbReference type="Pfam" id="PF01408"/>
    </source>
</evidence>
<comment type="caution">
    <text evidence="4">The sequence shown here is derived from an EMBL/GenBank/DDBJ whole genome shotgun (WGS) entry which is preliminary data.</text>
</comment>
<dbReference type="Pfam" id="PF01408">
    <property type="entry name" value="GFO_IDH_MocA"/>
    <property type="match status" value="1"/>
</dbReference>